<evidence type="ECO:0000256" key="4">
    <source>
        <dbReference type="ARBA" id="ARBA00022989"/>
    </source>
</evidence>
<organism evidence="10 11">
    <name type="scientific">Fulvivirga kasyanovii</name>
    <dbReference type="NCBI Taxonomy" id="396812"/>
    <lineage>
        <taxon>Bacteria</taxon>
        <taxon>Pseudomonadati</taxon>
        <taxon>Bacteroidota</taxon>
        <taxon>Cytophagia</taxon>
        <taxon>Cytophagales</taxon>
        <taxon>Fulvivirgaceae</taxon>
        <taxon>Fulvivirga</taxon>
    </lineage>
</organism>
<evidence type="ECO:0000313" key="10">
    <source>
        <dbReference type="EMBL" id="MTI28773.1"/>
    </source>
</evidence>
<dbReference type="Proteomes" id="UP000798808">
    <property type="component" value="Unassembled WGS sequence"/>
</dbReference>
<keyword evidence="2 8" id="KW-0813">Transport</keyword>
<feature type="transmembrane region" description="Helical" evidence="8">
    <location>
        <begin position="183"/>
        <end position="204"/>
    </location>
</feature>
<comment type="similarity">
    <text evidence="8">Belongs to the binding-protein-dependent transport system permease family.</text>
</comment>
<feature type="transmembrane region" description="Helical" evidence="8">
    <location>
        <begin position="210"/>
        <end position="231"/>
    </location>
</feature>
<reference evidence="10 11" key="1">
    <citation type="submission" date="2019-02" db="EMBL/GenBank/DDBJ databases">
        <authorList>
            <person name="Goldberg S.R."/>
            <person name="Haltli B.A."/>
            <person name="Correa H."/>
            <person name="Russell K.G."/>
        </authorList>
    </citation>
    <scope>NUCLEOTIDE SEQUENCE [LARGE SCALE GENOMIC DNA]</scope>
    <source>
        <strain evidence="10 11">JCM 16186</strain>
    </source>
</reference>
<evidence type="ECO:0000256" key="5">
    <source>
        <dbReference type="ARBA" id="ARBA00023136"/>
    </source>
</evidence>
<dbReference type="SUPFAM" id="SSF161098">
    <property type="entry name" value="MetI-like"/>
    <property type="match status" value="1"/>
</dbReference>
<name>A0ABW9RZP9_9BACT</name>
<evidence type="ECO:0000256" key="1">
    <source>
        <dbReference type="ARBA" id="ARBA00004651"/>
    </source>
</evidence>
<dbReference type="RefSeq" id="WP_155176626.1">
    <property type="nucleotide sequence ID" value="NZ_BAAAFL010000012.1"/>
</dbReference>
<dbReference type="Gene3D" id="3.40.190.10">
    <property type="entry name" value="Periplasmic binding protein-like II"/>
    <property type="match status" value="2"/>
</dbReference>
<dbReference type="InterPro" id="IPR000515">
    <property type="entry name" value="MetI-like"/>
</dbReference>
<evidence type="ECO:0000259" key="9">
    <source>
        <dbReference type="PROSITE" id="PS50928"/>
    </source>
</evidence>
<keyword evidence="11" id="KW-1185">Reference proteome</keyword>
<comment type="similarity">
    <text evidence="6">In the C-terminal section; belongs to the OsmX family.</text>
</comment>
<dbReference type="Pfam" id="PF04069">
    <property type="entry name" value="OpuAC"/>
    <property type="match status" value="2"/>
</dbReference>
<protein>
    <submittedName>
        <fullName evidence="10">ABC transporter permease subunit</fullName>
    </submittedName>
</protein>
<dbReference type="InterPro" id="IPR051204">
    <property type="entry name" value="ABC_transp_perm/SBD"/>
</dbReference>
<keyword evidence="3 8" id="KW-0812">Transmembrane</keyword>
<comment type="caution">
    <text evidence="10">The sequence shown here is derived from an EMBL/GenBank/DDBJ whole genome shotgun (WGS) entry which is preliminary data.</text>
</comment>
<comment type="subcellular location">
    <subcellularLocation>
        <location evidence="1 8">Cell membrane</location>
        <topology evidence="1 8">Multi-pass membrane protein</topology>
    </subcellularLocation>
</comment>
<evidence type="ECO:0000256" key="8">
    <source>
        <dbReference type="RuleBase" id="RU363032"/>
    </source>
</evidence>
<dbReference type="PANTHER" id="PTHR30177">
    <property type="entry name" value="GLYCINE BETAINE/L-PROLINE TRANSPORT SYSTEM PERMEASE PROTEIN PROW"/>
    <property type="match status" value="1"/>
</dbReference>
<dbReference type="PANTHER" id="PTHR30177:SF4">
    <property type="entry name" value="OSMOPROTECTANT IMPORT PERMEASE PROTEIN OSMW"/>
    <property type="match status" value="1"/>
</dbReference>
<feature type="domain" description="ABC transmembrane type-1" evidence="9">
    <location>
        <begin position="22"/>
        <end position="201"/>
    </location>
</feature>
<proteinExistence type="inferred from homology"/>
<comment type="similarity">
    <text evidence="7">In the N-terminal section; belongs to the binding-protein-dependent transport system permease family.</text>
</comment>
<feature type="transmembrane region" description="Helical" evidence="8">
    <location>
        <begin position="69"/>
        <end position="97"/>
    </location>
</feature>
<evidence type="ECO:0000256" key="3">
    <source>
        <dbReference type="ARBA" id="ARBA00022692"/>
    </source>
</evidence>
<sequence>MMQINRFISFIDSHREELLNQITEHLWLTLISLAIASTIGLSLGLLISKNKRLSSPVIGFVNAIQTVPSVALLGFLLPFLGIGVIPAIVALFLYALLPIVRNTYAGITEIDPAIREAAKGMGMSPLQVLIKVEIPLAMPVLFAGIRTAFVINVGIATLCALIAAGGLGEFIFRGLSTNNPYMILAGAIPAALMALIFDGLMGYIQRHVYLMIKPILFTAVAGLIFIAWYSINKQVNHKQFVAGFPSEFIERGDGYVGLKETYNLDLEVKEMEIGLMYQAVKNEHVDVISGFSTDGRIEAFNLYKLTDDKNYFPPYHAAPIIRQKTLSKYPQIAVALDELKNSISDEEMARMNYLVDEKGEDIEEVALNFLKDKGFQVDVSLAGNPDVLIGSKNFTESYILAHIFKIIIENKTGLIVDLKLGFGGTKLLFDALNAGEVDLYPEYTGTGLLVILKPEKKDQIAYEKDEVYDFVSREFEKKYGIIWLAPLGFNNTFALMMRKDQAENLNIRSISDLARVDKSKETD</sequence>
<evidence type="ECO:0000256" key="6">
    <source>
        <dbReference type="ARBA" id="ARBA00035642"/>
    </source>
</evidence>
<dbReference type="Gene3D" id="3.40.190.120">
    <property type="entry name" value="Osmoprotection protein (prox), domain 2"/>
    <property type="match status" value="2"/>
</dbReference>
<evidence type="ECO:0000313" key="11">
    <source>
        <dbReference type="Proteomes" id="UP000798808"/>
    </source>
</evidence>
<dbReference type="Pfam" id="PF00528">
    <property type="entry name" value="BPD_transp_1"/>
    <property type="match status" value="1"/>
</dbReference>
<dbReference type="SUPFAM" id="SSF53850">
    <property type="entry name" value="Periplasmic binding protein-like II"/>
    <property type="match status" value="2"/>
</dbReference>
<dbReference type="Gene3D" id="1.10.3720.10">
    <property type="entry name" value="MetI-like"/>
    <property type="match status" value="1"/>
</dbReference>
<keyword evidence="5 8" id="KW-0472">Membrane</keyword>
<feature type="transmembrane region" description="Helical" evidence="8">
    <location>
        <begin position="148"/>
        <end position="171"/>
    </location>
</feature>
<accession>A0ABW9RZP9</accession>
<feature type="transmembrane region" description="Helical" evidence="8">
    <location>
        <begin position="26"/>
        <end position="48"/>
    </location>
</feature>
<dbReference type="EMBL" id="SMLW01000672">
    <property type="protein sequence ID" value="MTI28773.1"/>
    <property type="molecule type" value="Genomic_DNA"/>
</dbReference>
<keyword evidence="4 8" id="KW-1133">Transmembrane helix</keyword>
<dbReference type="InterPro" id="IPR035906">
    <property type="entry name" value="MetI-like_sf"/>
</dbReference>
<gene>
    <name evidence="10" type="ORF">E1163_27690</name>
</gene>
<evidence type="ECO:0000256" key="2">
    <source>
        <dbReference type="ARBA" id="ARBA00022448"/>
    </source>
</evidence>
<dbReference type="InterPro" id="IPR007210">
    <property type="entry name" value="ABC_Gly_betaine_transp_sub-bd"/>
</dbReference>
<evidence type="ECO:0000256" key="7">
    <source>
        <dbReference type="ARBA" id="ARBA00035652"/>
    </source>
</evidence>
<dbReference type="PROSITE" id="PS50928">
    <property type="entry name" value="ABC_TM1"/>
    <property type="match status" value="1"/>
</dbReference>